<keyword evidence="1" id="KW-0863">Zinc-finger</keyword>
<dbReference type="InterPro" id="IPR013083">
    <property type="entry name" value="Znf_RING/FYVE/PHD"/>
</dbReference>
<feature type="region of interest" description="Disordered" evidence="3">
    <location>
        <begin position="378"/>
        <end position="667"/>
    </location>
</feature>
<feature type="compositionally biased region" description="Low complexity" evidence="3">
    <location>
        <begin position="790"/>
        <end position="801"/>
    </location>
</feature>
<comment type="caution">
    <text evidence="6">The sequence shown here is derived from an EMBL/GenBank/DDBJ whole genome shotgun (WGS) entry which is preliminary data.</text>
</comment>
<evidence type="ECO:0000256" key="3">
    <source>
        <dbReference type="SAM" id="MobiDB-lite"/>
    </source>
</evidence>
<feature type="compositionally biased region" description="Low complexity" evidence="3">
    <location>
        <begin position="500"/>
        <end position="512"/>
    </location>
</feature>
<protein>
    <submittedName>
        <fullName evidence="6">G8352 protein</fullName>
    </submittedName>
</protein>
<dbReference type="CDD" id="cd12438">
    <property type="entry name" value="RRM_CNOT4"/>
    <property type="match status" value="1"/>
</dbReference>
<organism evidence="6 7">
    <name type="scientific">Coccomyxa viridis</name>
    <dbReference type="NCBI Taxonomy" id="1274662"/>
    <lineage>
        <taxon>Eukaryota</taxon>
        <taxon>Viridiplantae</taxon>
        <taxon>Chlorophyta</taxon>
        <taxon>core chlorophytes</taxon>
        <taxon>Trebouxiophyceae</taxon>
        <taxon>Trebouxiophyceae incertae sedis</taxon>
        <taxon>Coccomyxaceae</taxon>
        <taxon>Coccomyxa</taxon>
    </lineage>
</organism>
<feature type="region of interest" description="Disordered" evidence="3">
    <location>
        <begin position="761"/>
        <end position="802"/>
    </location>
</feature>
<dbReference type="InterPro" id="IPR001841">
    <property type="entry name" value="Znf_RING"/>
</dbReference>
<proteinExistence type="predicted"/>
<keyword evidence="2" id="KW-0694">RNA-binding</keyword>
<dbReference type="InterPro" id="IPR003954">
    <property type="entry name" value="RRM_euk-type"/>
</dbReference>
<feature type="domain" description="RING-type" evidence="4">
    <location>
        <begin position="6"/>
        <end position="54"/>
    </location>
</feature>
<accession>A0ABP1G181</accession>
<keyword evidence="1" id="KW-0479">Metal-binding</keyword>
<dbReference type="InterPro" id="IPR012677">
    <property type="entry name" value="Nucleotide-bd_a/b_plait_sf"/>
</dbReference>
<dbReference type="InterPro" id="IPR034261">
    <property type="entry name" value="CNOT4_RRM"/>
</dbReference>
<dbReference type="Gene3D" id="3.30.70.330">
    <property type="match status" value="1"/>
</dbReference>
<evidence type="ECO:0000313" key="7">
    <source>
        <dbReference type="Proteomes" id="UP001497392"/>
    </source>
</evidence>
<dbReference type="PROSITE" id="PS50089">
    <property type="entry name" value="ZF_RING_2"/>
    <property type="match status" value="1"/>
</dbReference>
<dbReference type="PANTHER" id="PTHR12603:SF0">
    <property type="entry name" value="CCR4-NOT TRANSCRIPTION COMPLEX SUBUNIT 4"/>
    <property type="match status" value="1"/>
</dbReference>
<dbReference type="PROSITE" id="PS50102">
    <property type="entry name" value="RRM"/>
    <property type="match status" value="1"/>
</dbReference>
<dbReference type="Proteomes" id="UP001497392">
    <property type="component" value="Unassembled WGS sequence"/>
</dbReference>
<sequence>MDDDCCFVCTNELDATDTSISFCECDLALCLWCYHRICEEAAKEDKPARCPNCRAEYDKERIQNQRLEPEQLEEVKRKQRKEERRKTGLPLRPRKDLANVRVVQRNLVYVVGLALELCYEDLLKTDRYFGQFGKIIKISTSRSGPYGTAAAKNGPTGSAYITYKNIVDARRCIETVHGESWEGKSMKACYGTTKYCNAFLKGLPCNNVECLYLHDVAEEEDSYTKEETKTPRFVNLVHAASIQKQQGPPGQAVTANGHTPRSGAYASEDAFAQQSAEQLERSGLVTSSLPEPLEQQGPAAGASAWPALGGSSWAAKAVTPAPPQAPPPPPPPVEAVQEWPTLGGALSDAADSLAAFKGPAGLPPVAAQLQRKGSTMAAEIARAASTPSGSAGGAAAKDAQKPAGPGTVLVVPKKKQSSPPLRTPKKPSAAPAADASSTNGSHAGASEESAAAASAMPAAAAEAASKAVAAALRKPKASKQAADARSAGLADEQLLEDLDQALAEGQQGEQQLPDLRSPAAGMKPEFAEQRRSLDSKPSEGAVPVASEQVSREAPEPGVKPKKPPPGFESVNGAVKPSSRAKKGPPPGFAGPAEQQAQAMNGSTSSFPSFSSESSFMSAAQEALTAAINAPVPAPAARKPNGSAQWDALPPTTSHAGSSNIWGTDTNVQTDPFLQQRGARSRSRFDFAQDATQPSSTGAHVNGAASSLGFAQWANPAAGSDPAGRELLWQLQSGAQSSQPYGMYGGSQLVNGGAFSSFPAGQPGHEVGQYGQGTGQQQQAVPLAGYGGYGQPHAAMQQPQQMTSQDLQWLDTAQRFQNMAV</sequence>
<dbReference type="InterPro" id="IPR039780">
    <property type="entry name" value="Mot2"/>
</dbReference>
<feature type="compositionally biased region" description="Low complexity" evidence="3">
    <location>
        <begin position="625"/>
        <end position="636"/>
    </location>
</feature>
<feature type="compositionally biased region" description="Low complexity" evidence="3">
    <location>
        <begin position="589"/>
        <end position="617"/>
    </location>
</feature>
<evidence type="ECO:0000256" key="2">
    <source>
        <dbReference type="PROSITE-ProRule" id="PRU00176"/>
    </source>
</evidence>
<gene>
    <name evidence="6" type="primary">g8352</name>
    <name evidence="6" type="ORF">VP750_LOCUS7180</name>
</gene>
<keyword evidence="7" id="KW-1185">Reference proteome</keyword>
<reference evidence="6 7" key="1">
    <citation type="submission" date="2024-06" db="EMBL/GenBank/DDBJ databases">
        <authorList>
            <person name="Kraege A."/>
            <person name="Thomma B."/>
        </authorList>
    </citation>
    <scope>NUCLEOTIDE SEQUENCE [LARGE SCALE GENOMIC DNA]</scope>
</reference>
<feature type="compositionally biased region" description="Low complexity" evidence="3">
    <location>
        <begin position="426"/>
        <end position="471"/>
    </location>
</feature>
<dbReference type="SUPFAM" id="SSF57850">
    <property type="entry name" value="RING/U-box"/>
    <property type="match status" value="1"/>
</dbReference>
<feature type="compositionally biased region" description="Polar residues" evidence="3">
    <location>
        <begin position="242"/>
        <end position="259"/>
    </location>
</feature>
<evidence type="ECO:0000259" key="4">
    <source>
        <dbReference type="PROSITE" id="PS50089"/>
    </source>
</evidence>
<dbReference type="InterPro" id="IPR000504">
    <property type="entry name" value="RRM_dom"/>
</dbReference>
<dbReference type="InterPro" id="IPR035979">
    <property type="entry name" value="RBD_domain_sf"/>
</dbReference>
<dbReference type="Gene3D" id="3.30.40.10">
    <property type="entry name" value="Zinc/RING finger domain, C3HC4 (zinc finger)"/>
    <property type="match status" value="1"/>
</dbReference>
<dbReference type="PANTHER" id="PTHR12603">
    <property type="entry name" value="CCR4-NOT TRANSCRIPTION COMPLEX RELATED"/>
    <property type="match status" value="1"/>
</dbReference>
<dbReference type="SUPFAM" id="SSF54928">
    <property type="entry name" value="RNA-binding domain, RBD"/>
    <property type="match status" value="1"/>
</dbReference>
<feature type="compositionally biased region" description="Basic and acidic residues" evidence="3">
    <location>
        <begin position="525"/>
        <end position="537"/>
    </location>
</feature>
<feature type="compositionally biased region" description="Polar residues" evidence="3">
    <location>
        <begin position="650"/>
        <end position="667"/>
    </location>
</feature>
<keyword evidence="1" id="KW-0862">Zinc</keyword>
<dbReference type="EMBL" id="CAXHTA020000012">
    <property type="protein sequence ID" value="CAL5225521.1"/>
    <property type="molecule type" value="Genomic_DNA"/>
</dbReference>
<evidence type="ECO:0000256" key="1">
    <source>
        <dbReference type="PROSITE-ProRule" id="PRU00175"/>
    </source>
</evidence>
<feature type="compositionally biased region" description="Low complexity" evidence="3">
    <location>
        <begin position="381"/>
        <end position="406"/>
    </location>
</feature>
<dbReference type="Pfam" id="PF14570">
    <property type="entry name" value="zf-RING_4"/>
    <property type="match status" value="1"/>
</dbReference>
<evidence type="ECO:0000313" key="6">
    <source>
        <dbReference type="EMBL" id="CAL5225521.1"/>
    </source>
</evidence>
<feature type="domain" description="RRM" evidence="5">
    <location>
        <begin position="106"/>
        <end position="193"/>
    </location>
</feature>
<evidence type="ECO:0000259" key="5">
    <source>
        <dbReference type="PROSITE" id="PS50102"/>
    </source>
</evidence>
<dbReference type="SMART" id="SM00361">
    <property type="entry name" value="RRM_1"/>
    <property type="match status" value="1"/>
</dbReference>
<feature type="region of interest" description="Disordered" evidence="3">
    <location>
        <begin position="242"/>
        <end position="282"/>
    </location>
</feature>
<name>A0ABP1G181_9CHLO</name>